<dbReference type="SMART" id="SM00345">
    <property type="entry name" value="HTH_GNTR"/>
    <property type="match status" value="1"/>
</dbReference>
<dbReference type="InterPro" id="IPR000524">
    <property type="entry name" value="Tscrpt_reg_HTH_GntR"/>
</dbReference>
<dbReference type="PANTHER" id="PTHR44846">
    <property type="entry name" value="MANNOSYL-D-GLYCERATE TRANSPORT/METABOLISM SYSTEM REPRESSOR MNGR-RELATED"/>
    <property type="match status" value="1"/>
</dbReference>
<accession>A0A9X1SW97</accession>
<gene>
    <name evidence="5" type="ORF">LR394_26845</name>
</gene>
<keyword evidence="6" id="KW-1185">Reference proteome</keyword>
<dbReference type="SMART" id="SM00866">
    <property type="entry name" value="UTRA"/>
    <property type="match status" value="1"/>
</dbReference>
<keyword evidence="1" id="KW-0805">Transcription regulation</keyword>
<keyword evidence="2" id="KW-0238">DNA-binding</keyword>
<dbReference type="Pfam" id="PF07702">
    <property type="entry name" value="UTRA"/>
    <property type="match status" value="1"/>
</dbReference>
<dbReference type="SUPFAM" id="SSF46785">
    <property type="entry name" value="Winged helix' DNA-binding domain"/>
    <property type="match status" value="1"/>
</dbReference>
<dbReference type="GO" id="GO:0003700">
    <property type="term" value="F:DNA-binding transcription factor activity"/>
    <property type="evidence" value="ECO:0007669"/>
    <property type="project" value="InterPro"/>
</dbReference>
<evidence type="ECO:0000313" key="5">
    <source>
        <dbReference type="EMBL" id="MCD5314531.1"/>
    </source>
</evidence>
<dbReference type="InterPro" id="IPR036390">
    <property type="entry name" value="WH_DNA-bd_sf"/>
</dbReference>
<comment type="caution">
    <text evidence="5">The sequence shown here is derived from an EMBL/GenBank/DDBJ whole genome shotgun (WGS) entry which is preliminary data.</text>
</comment>
<reference evidence="5" key="1">
    <citation type="submission" date="2021-11" db="EMBL/GenBank/DDBJ databases">
        <title>Streptomyces corallinus and Kineosporia corallina sp. nov., two new coral-derived marine actinobacteria.</title>
        <authorList>
            <person name="Buangrab K."/>
            <person name="Sutthacheep M."/>
            <person name="Yeemin T."/>
            <person name="Harunari E."/>
            <person name="Igarashi Y."/>
            <person name="Sripreechasak P."/>
            <person name="Kanchanasin P."/>
            <person name="Tanasupawat S."/>
            <person name="Phongsopitanun W."/>
        </authorList>
    </citation>
    <scope>NUCLEOTIDE SEQUENCE</scope>
    <source>
        <strain evidence="5">JCM 31032</strain>
    </source>
</reference>
<dbReference type="Gene3D" id="3.40.1410.10">
    <property type="entry name" value="Chorismate lyase-like"/>
    <property type="match status" value="1"/>
</dbReference>
<dbReference type="Pfam" id="PF00392">
    <property type="entry name" value="GntR"/>
    <property type="match status" value="1"/>
</dbReference>
<protein>
    <submittedName>
        <fullName evidence="5">GntR family transcriptional regulator</fullName>
    </submittedName>
</protein>
<keyword evidence="3" id="KW-0804">Transcription</keyword>
<dbReference type="InterPro" id="IPR028978">
    <property type="entry name" value="Chorismate_lyase_/UTRA_dom_sf"/>
</dbReference>
<evidence type="ECO:0000256" key="2">
    <source>
        <dbReference type="ARBA" id="ARBA00023125"/>
    </source>
</evidence>
<dbReference type="AlphaFoldDB" id="A0A9X1SW97"/>
<evidence type="ECO:0000256" key="1">
    <source>
        <dbReference type="ARBA" id="ARBA00023015"/>
    </source>
</evidence>
<dbReference type="InterPro" id="IPR036388">
    <property type="entry name" value="WH-like_DNA-bd_sf"/>
</dbReference>
<organism evidence="5 6">
    <name type="scientific">Kineosporia babensis</name>
    <dbReference type="NCBI Taxonomy" id="499548"/>
    <lineage>
        <taxon>Bacteria</taxon>
        <taxon>Bacillati</taxon>
        <taxon>Actinomycetota</taxon>
        <taxon>Actinomycetes</taxon>
        <taxon>Kineosporiales</taxon>
        <taxon>Kineosporiaceae</taxon>
        <taxon>Kineosporia</taxon>
    </lineage>
</organism>
<evidence type="ECO:0000256" key="3">
    <source>
        <dbReference type="ARBA" id="ARBA00023163"/>
    </source>
</evidence>
<evidence type="ECO:0000313" key="6">
    <source>
        <dbReference type="Proteomes" id="UP001138997"/>
    </source>
</evidence>
<proteinExistence type="predicted"/>
<dbReference type="PROSITE" id="PS50949">
    <property type="entry name" value="HTH_GNTR"/>
    <property type="match status" value="1"/>
</dbReference>
<evidence type="ECO:0000259" key="4">
    <source>
        <dbReference type="PROSITE" id="PS50949"/>
    </source>
</evidence>
<dbReference type="EMBL" id="JAJOMB010000017">
    <property type="protein sequence ID" value="MCD5314531.1"/>
    <property type="molecule type" value="Genomic_DNA"/>
</dbReference>
<dbReference type="SUPFAM" id="SSF64288">
    <property type="entry name" value="Chorismate lyase-like"/>
    <property type="match status" value="1"/>
</dbReference>
<dbReference type="GO" id="GO:0045892">
    <property type="term" value="P:negative regulation of DNA-templated transcription"/>
    <property type="evidence" value="ECO:0007669"/>
    <property type="project" value="TreeGrafter"/>
</dbReference>
<dbReference type="Gene3D" id="1.10.10.10">
    <property type="entry name" value="Winged helix-like DNA-binding domain superfamily/Winged helix DNA-binding domain"/>
    <property type="match status" value="1"/>
</dbReference>
<dbReference type="InterPro" id="IPR011663">
    <property type="entry name" value="UTRA"/>
</dbReference>
<sequence length="247" mass="27183">MAAEPKYRRIAADLAERVRSGDFGADGALPPQRTLSEQYGVTLMTLRQALQVLQDEGLIEQRPGRGTFVVPPEVAHDQANLRSLADELHAQGVPLRTEVLGRQVRKLPRPVAAELGLEVDEPALRLERLRSVRGIALLHQVSWVPQPWAEAVKDVDFELTPLYAAIAEAGGTTPERAEEALTAEALSARLAGLNATVEGRPALVMRRTTFDGTGRAYVVDTATILDERLRIVTDRRTSEVTHTWRFG</sequence>
<feature type="domain" description="HTH gntR-type" evidence="4">
    <location>
        <begin position="4"/>
        <end position="72"/>
    </location>
</feature>
<dbReference type="GO" id="GO:0003677">
    <property type="term" value="F:DNA binding"/>
    <property type="evidence" value="ECO:0007669"/>
    <property type="project" value="UniProtKB-KW"/>
</dbReference>
<dbReference type="PRINTS" id="PR00035">
    <property type="entry name" value="HTHGNTR"/>
</dbReference>
<dbReference type="RefSeq" id="WP_231447134.1">
    <property type="nucleotide sequence ID" value="NZ_JAJOMB010000017.1"/>
</dbReference>
<dbReference type="PANTHER" id="PTHR44846:SF17">
    <property type="entry name" value="GNTR-FAMILY TRANSCRIPTIONAL REGULATOR"/>
    <property type="match status" value="1"/>
</dbReference>
<dbReference type="CDD" id="cd07377">
    <property type="entry name" value="WHTH_GntR"/>
    <property type="match status" value="1"/>
</dbReference>
<dbReference type="InterPro" id="IPR050679">
    <property type="entry name" value="Bact_HTH_transcr_reg"/>
</dbReference>
<name>A0A9X1SW97_9ACTN</name>
<dbReference type="Proteomes" id="UP001138997">
    <property type="component" value="Unassembled WGS sequence"/>
</dbReference>